<evidence type="ECO:0000313" key="3">
    <source>
        <dbReference type="Proteomes" id="UP000465112"/>
    </source>
</evidence>
<reference evidence="2 3" key="1">
    <citation type="submission" date="2019-06" db="EMBL/GenBank/DDBJ databases">
        <title>A chromosome-scale genome assembly of the European perch, Perca fluviatilis.</title>
        <authorList>
            <person name="Roques C."/>
            <person name="Zahm M."/>
            <person name="Cabau C."/>
            <person name="Klopp C."/>
            <person name="Bouchez O."/>
            <person name="Donnadieu C."/>
            <person name="Kuhl H."/>
            <person name="Gislard M."/>
            <person name="Guendouz S."/>
            <person name="Journot L."/>
            <person name="Haffray P."/>
            <person name="Bestin A."/>
            <person name="Morvezen R."/>
            <person name="Feron R."/>
            <person name="Wen M."/>
            <person name="Jouanno E."/>
            <person name="Herpin A."/>
            <person name="Schartl M."/>
            <person name="Postlethwait J."/>
            <person name="Schaerlinger B."/>
            <person name="Chardard D."/>
            <person name="Lecocq T."/>
            <person name="Poncet C."/>
            <person name="Jaffrelo L."/>
            <person name="Lampietro C."/>
            <person name="Guiguen Y."/>
        </authorList>
    </citation>
    <scope>NUCLEOTIDE SEQUENCE [LARGE SCALE GENOMIC DNA]</scope>
    <source>
        <tissue evidence="2">Blood</tissue>
    </source>
</reference>
<feature type="region of interest" description="Disordered" evidence="1">
    <location>
        <begin position="40"/>
        <end position="72"/>
    </location>
</feature>
<evidence type="ECO:0000256" key="1">
    <source>
        <dbReference type="SAM" id="MobiDB-lite"/>
    </source>
</evidence>
<comment type="caution">
    <text evidence="2">The sequence shown here is derived from an EMBL/GenBank/DDBJ whole genome shotgun (WGS) entry which is preliminary data.</text>
</comment>
<dbReference type="AlphaFoldDB" id="A0A6A5FFJ2"/>
<name>A0A6A5FFJ2_PERFL</name>
<protein>
    <submittedName>
        <fullName evidence="2">Uncharacterized protein</fullName>
    </submittedName>
</protein>
<accession>A0A6A5FFJ2</accession>
<sequence length="72" mass="7738">MGRSRLQPYPPPFPRDKGDCAFKSSPGSAWWLFLSAPSAPSGSITRRGAPVTSHSTEPAAHITDPEQQRSSS</sequence>
<dbReference type="EMBL" id="VHII01000006">
    <property type="protein sequence ID" value="KAF1388664.1"/>
    <property type="molecule type" value="Genomic_DNA"/>
</dbReference>
<dbReference type="Proteomes" id="UP000465112">
    <property type="component" value="Chromosome 6"/>
</dbReference>
<keyword evidence="3" id="KW-1185">Reference proteome</keyword>
<gene>
    <name evidence="2" type="ORF">PFLUV_G00064990</name>
</gene>
<organism evidence="2 3">
    <name type="scientific">Perca fluviatilis</name>
    <name type="common">European perch</name>
    <dbReference type="NCBI Taxonomy" id="8168"/>
    <lineage>
        <taxon>Eukaryota</taxon>
        <taxon>Metazoa</taxon>
        <taxon>Chordata</taxon>
        <taxon>Craniata</taxon>
        <taxon>Vertebrata</taxon>
        <taxon>Euteleostomi</taxon>
        <taxon>Actinopterygii</taxon>
        <taxon>Neopterygii</taxon>
        <taxon>Teleostei</taxon>
        <taxon>Neoteleostei</taxon>
        <taxon>Acanthomorphata</taxon>
        <taxon>Eupercaria</taxon>
        <taxon>Perciformes</taxon>
        <taxon>Percoidei</taxon>
        <taxon>Percidae</taxon>
        <taxon>Percinae</taxon>
        <taxon>Perca</taxon>
    </lineage>
</organism>
<feature type="region of interest" description="Disordered" evidence="1">
    <location>
        <begin position="1"/>
        <end position="20"/>
    </location>
</feature>
<proteinExistence type="predicted"/>
<evidence type="ECO:0000313" key="2">
    <source>
        <dbReference type="EMBL" id="KAF1388664.1"/>
    </source>
</evidence>
<feature type="compositionally biased region" description="Basic and acidic residues" evidence="1">
    <location>
        <begin position="63"/>
        <end position="72"/>
    </location>
</feature>